<dbReference type="AlphaFoldDB" id="A0A6A7C4N6"/>
<gene>
    <name evidence="8" type="ORF">K470DRAFT_262950</name>
</gene>
<dbReference type="InterPro" id="IPR012677">
    <property type="entry name" value="Nucleotide-bd_a/b_plait_sf"/>
</dbReference>
<comment type="function">
    <text evidence="2">RNA-binding nucleolar protein required for pre-rRNA processing. Involved in production of 18S rRNA and assembly of small ribosomal subunit.</text>
</comment>
<dbReference type="PANTHER" id="PTHR47093:SF1">
    <property type="entry name" value="PROTEIN JSN1-RELATED"/>
    <property type="match status" value="1"/>
</dbReference>
<feature type="repeat" description="Pumilio" evidence="4">
    <location>
        <begin position="621"/>
        <end position="656"/>
    </location>
</feature>
<evidence type="ECO:0000259" key="6">
    <source>
        <dbReference type="PROSITE" id="PS50102"/>
    </source>
</evidence>
<dbReference type="SUPFAM" id="SSF54928">
    <property type="entry name" value="RNA-binding domain, RBD"/>
    <property type="match status" value="1"/>
</dbReference>
<dbReference type="SMART" id="SM00360">
    <property type="entry name" value="RRM"/>
    <property type="match status" value="1"/>
</dbReference>
<evidence type="ECO:0000313" key="9">
    <source>
        <dbReference type="Proteomes" id="UP000799421"/>
    </source>
</evidence>
<evidence type="ECO:0000313" key="8">
    <source>
        <dbReference type="EMBL" id="KAF2862434.1"/>
    </source>
</evidence>
<dbReference type="FunFam" id="1.25.10.10:FF:000167">
    <property type="entry name" value="RNA binding protein Jsn1"/>
    <property type="match status" value="1"/>
</dbReference>
<feature type="domain" description="RRM" evidence="6">
    <location>
        <begin position="418"/>
        <end position="492"/>
    </location>
</feature>
<keyword evidence="1" id="KW-0677">Repeat</keyword>
<dbReference type="InterPro" id="IPR000504">
    <property type="entry name" value="RRM_dom"/>
</dbReference>
<dbReference type="SUPFAM" id="SSF48371">
    <property type="entry name" value="ARM repeat"/>
    <property type="match status" value="1"/>
</dbReference>
<dbReference type="InterPro" id="IPR052645">
    <property type="entry name" value="Pumilio_domain_protein"/>
</dbReference>
<dbReference type="InterPro" id="IPR033133">
    <property type="entry name" value="PUM-HD"/>
</dbReference>
<feature type="region of interest" description="Disordered" evidence="5">
    <location>
        <begin position="908"/>
        <end position="943"/>
    </location>
</feature>
<feature type="repeat" description="Pumilio" evidence="4">
    <location>
        <begin position="657"/>
        <end position="693"/>
    </location>
</feature>
<feature type="region of interest" description="Disordered" evidence="5">
    <location>
        <begin position="1"/>
        <end position="178"/>
    </location>
</feature>
<keyword evidence="9" id="KW-1185">Reference proteome</keyword>
<name>A0A6A7C4N6_9PEZI</name>
<evidence type="ECO:0000256" key="3">
    <source>
        <dbReference type="PROSITE-ProRule" id="PRU00176"/>
    </source>
</evidence>
<dbReference type="InterPro" id="IPR035979">
    <property type="entry name" value="RBD_domain_sf"/>
</dbReference>
<dbReference type="GO" id="GO:0000288">
    <property type="term" value="P:nuclear-transcribed mRNA catabolic process, deadenylation-dependent decay"/>
    <property type="evidence" value="ECO:0007669"/>
    <property type="project" value="TreeGrafter"/>
</dbReference>
<sequence length="1073" mass="116467">MASSTRPDFTVNLDGLGQLTPSQRSTNASASTSPLEPPAGSGVRHLGGLGPSSRGSPSKDFGGSRLFPRRAREIQAQEGVSPSARRPPTIGSGHSTPLRETIPESPGSDSFPDFDSAATVSTPPATRRARAGTVPSRFPGLSSQSLLLPKSSRPTPSSSPYYPGTPSSEQAKGGVQSANSALLSRLRAGSLPHRSYISGANPFGSTLFASSWMASRERANTLHSIRSSDAPSSPHDSPADNDVRTLDYLGLAETPSVPSLSNGVTIEQLAALNAFNNKNLANRFRSYSVNAKERYDDGEDDDMDQYDPLQTYPPATAAEAAHAAAVHEAVRQHNLEVQAFATLASASRPRARTAGVLDSPVRAMRSAYVQVPSRLDNSISASGLHEGDGSDYDGLSNAMQNMQLNSFELEGGLETPTRSLWLGNIPSSTTISSLEVLFSPFGPIEFARVLTHKSCGFVNFERIDSAITAKAQCNGKEMFPGCGPLRIGFAKEQNATSGTNSVYPASSPDPFVTKKRAEPTQLATTASADTAAAALETPDLMSLRDEVFNTVQQLGATVEDQKRIGDNLERAMSYDSYVAEIPPIPEASHNRVHDAPRLREVRKRIDNNSCTQMEIENLALDMLPEIAELSSDYLGNTVVQKLFERCSEETKEAMLAEIGPHLAEIGVHKNGTWAAQKIIDVARTPTQMSMIVDALRPHGVNLLLDQYGNYVMQCCLRFQSPLNDFIFDTMISRLWDVAQGRFGARAMRACLESHFATNDQKRLMAAAIALHSVQLATNSNGALLLTWFLDTCTFPRRRSVLAPRLIPHLVYLCTHKVAYLSVLKIINQRNELDARDAMLRALLYDEKVLTDIVSDQTCGATLIFKVLTTPFLDDNVRPECIQNVRNVLMRLKVQPSQGYRRLMDEVGMSTRRGGTPASQEGRSSSRSRMNGPLPHLDTNHNNMRTPFQPQMAPGMAMDRSGHMNYDPFGNGVSPHYAHSSPIAGPGMSPLQYQQAIMAQRQAPPGFYGTPGPVHANMPMGMPFNSPQPGMMDPYRAPVVPPMGYQQPPGFAPQVMGMNSRCHSITQVETEGEG</sequence>
<dbReference type="SMART" id="SM00025">
    <property type="entry name" value="Pumilio"/>
    <property type="match status" value="6"/>
</dbReference>
<feature type="compositionally biased region" description="Low complexity" evidence="5">
    <location>
        <begin position="105"/>
        <end position="116"/>
    </location>
</feature>
<dbReference type="PANTHER" id="PTHR47093">
    <property type="entry name" value="PROTEIN JSN1-RELATED"/>
    <property type="match status" value="1"/>
</dbReference>
<dbReference type="InterPro" id="IPR016024">
    <property type="entry name" value="ARM-type_fold"/>
</dbReference>
<dbReference type="InterPro" id="IPR001313">
    <property type="entry name" value="Pumilio_RNA-bd_rpt"/>
</dbReference>
<evidence type="ECO:0000256" key="4">
    <source>
        <dbReference type="PROSITE-ProRule" id="PRU00317"/>
    </source>
</evidence>
<reference evidence="8" key="1">
    <citation type="journal article" date="2020" name="Stud. Mycol.">
        <title>101 Dothideomycetes genomes: a test case for predicting lifestyles and emergence of pathogens.</title>
        <authorList>
            <person name="Haridas S."/>
            <person name="Albert R."/>
            <person name="Binder M."/>
            <person name="Bloem J."/>
            <person name="Labutti K."/>
            <person name="Salamov A."/>
            <person name="Andreopoulos B."/>
            <person name="Baker S."/>
            <person name="Barry K."/>
            <person name="Bills G."/>
            <person name="Bluhm B."/>
            <person name="Cannon C."/>
            <person name="Castanera R."/>
            <person name="Culley D."/>
            <person name="Daum C."/>
            <person name="Ezra D."/>
            <person name="Gonzalez J."/>
            <person name="Henrissat B."/>
            <person name="Kuo A."/>
            <person name="Liang C."/>
            <person name="Lipzen A."/>
            <person name="Lutzoni F."/>
            <person name="Magnuson J."/>
            <person name="Mondo S."/>
            <person name="Nolan M."/>
            <person name="Ohm R."/>
            <person name="Pangilinan J."/>
            <person name="Park H.-J."/>
            <person name="Ramirez L."/>
            <person name="Alfaro M."/>
            <person name="Sun H."/>
            <person name="Tritt A."/>
            <person name="Yoshinaga Y."/>
            <person name="Zwiers L.-H."/>
            <person name="Turgeon B."/>
            <person name="Goodwin S."/>
            <person name="Spatafora J."/>
            <person name="Crous P."/>
            <person name="Grigoriev I."/>
        </authorList>
    </citation>
    <scope>NUCLEOTIDE SEQUENCE</scope>
    <source>
        <strain evidence="8">CBS 480.64</strain>
    </source>
</reference>
<feature type="repeat" description="Pumilio" evidence="4">
    <location>
        <begin position="694"/>
        <end position="732"/>
    </location>
</feature>
<accession>A0A6A7C4N6</accession>
<dbReference type="Gene3D" id="1.25.10.10">
    <property type="entry name" value="Leucine-rich Repeat Variant"/>
    <property type="match status" value="1"/>
</dbReference>
<evidence type="ECO:0000256" key="1">
    <source>
        <dbReference type="ARBA" id="ARBA00022737"/>
    </source>
</evidence>
<dbReference type="PROSITE" id="PS50302">
    <property type="entry name" value="PUM"/>
    <property type="match status" value="3"/>
</dbReference>
<dbReference type="Pfam" id="PF00806">
    <property type="entry name" value="PUF"/>
    <property type="match status" value="3"/>
</dbReference>
<dbReference type="Gene3D" id="3.30.70.330">
    <property type="match status" value="1"/>
</dbReference>
<dbReference type="InterPro" id="IPR011989">
    <property type="entry name" value="ARM-like"/>
</dbReference>
<feature type="compositionally biased region" description="Polar residues" evidence="5">
    <location>
        <begin position="916"/>
        <end position="928"/>
    </location>
</feature>
<evidence type="ECO:0000259" key="7">
    <source>
        <dbReference type="PROSITE" id="PS50303"/>
    </source>
</evidence>
<dbReference type="PROSITE" id="PS50303">
    <property type="entry name" value="PUM_HD"/>
    <property type="match status" value="1"/>
</dbReference>
<dbReference type="Proteomes" id="UP000799421">
    <property type="component" value="Unassembled WGS sequence"/>
</dbReference>
<dbReference type="OrthoDB" id="2017782at2759"/>
<dbReference type="PROSITE" id="PS50102">
    <property type="entry name" value="RRM"/>
    <property type="match status" value="1"/>
</dbReference>
<dbReference type="EMBL" id="MU005966">
    <property type="protein sequence ID" value="KAF2862434.1"/>
    <property type="molecule type" value="Genomic_DNA"/>
</dbReference>
<keyword evidence="3" id="KW-0694">RNA-binding</keyword>
<feature type="compositionally biased region" description="Polar residues" evidence="5">
    <location>
        <begin position="19"/>
        <end position="34"/>
    </location>
</feature>
<feature type="compositionally biased region" description="Low complexity" evidence="5">
    <location>
        <begin position="141"/>
        <end position="168"/>
    </location>
</feature>
<protein>
    <submittedName>
        <fullName evidence="8">ARM repeat-containing protein</fullName>
    </submittedName>
</protein>
<evidence type="ECO:0000256" key="5">
    <source>
        <dbReference type="SAM" id="MobiDB-lite"/>
    </source>
</evidence>
<dbReference type="Pfam" id="PF00076">
    <property type="entry name" value="RRM_1"/>
    <property type="match status" value="1"/>
</dbReference>
<proteinExistence type="predicted"/>
<dbReference type="GO" id="GO:0003723">
    <property type="term" value="F:RNA binding"/>
    <property type="evidence" value="ECO:0007669"/>
    <property type="project" value="UniProtKB-UniRule"/>
</dbReference>
<dbReference type="CDD" id="cd00590">
    <property type="entry name" value="RRM_SF"/>
    <property type="match status" value="1"/>
</dbReference>
<feature type="domain" description="PUM-HD" evidence="7">
    <location>
        <begin position="559"/>
        <end position="910"/>
    </location>
</feature>
<organism evidence="8 9">
    <name type="scientific">Piedraia hortae CBS 480.64</name>
    <dbReference type="NCBI Taxonomy" id="1314780"/>
    <lineage>
        <taxon>Eukaryota</taxon>
        <taxon>Fungi</taxon>
        <taxon>Dikarya</taxon>
        <taxon>Ascomycota</taxon>
        <taxon>Pezizomycotina</taxon>
        <taxon>Dothideomycetes</taxon>
        <taxon>Dothideomycetidae</taxon>
        <taxon>Capnodiales</taxon>
        <taxon>Piedraiaceae</taxon>
        <taxon>Piedraia</taxon>
    </lineage>
</organism>
<evidence type="ECO:0000256" key="2">
    <source>
        <dbReference type="ARBA" id="ARBA00024893"/>
    </source>
</evidence>